<evidence type="ECO:0000259" key="2">
    <source>
        <dbReference type="Pfam" id="PF04892"/>
    </source>
</evidence>
<keyword evidence="1" id="KW-0472">Membrane</keyword>
<dbReference type="AlphaFoldDB" id="A0A917WWL9"/>
<dbReference type="RefSeq" id="WP_117155693.1">
    <property type="nucleotide sequence ID" value="NZ_BMLG01000012.1"/>
</dbReference>
<protein>
    <submittedName>
        <fullName evidence="3">VanZ family protein</fullName>
    </submittedName>
</protein>
<keyword evidence="4" id="KW-1185">Reference proteome</keyword>
<organism evidence="3 4">
    <name type="scientific">Paraliobacillus quinghaiensis</name>
    <dbReference type="NCBI Taxonomy" id="470815"/>
    <lineage>
        <taxon>Bacteria</taxon>
        <taxon>Bacillati</taxon>
        <taxon>Bacillota</taxon>
        <taxon>Bacilli</taxon>
        <taxon>Bacillales</taxon>
        <taxon>Bacillaceae</taxon>
        <taxon>Paraliobacillus</taxon>
    </lineage>
</organism>
<evidence type="ECO:0000313" key="4">
    <source>
        <dbReference type="Proteomes" id="UP000618460"/>
    </source>
</evidence>
<feature type="transmembrane region" description="Helical" evidence="1">
    <location>
        <begin position="136"/>
        <end position="156"/>
    </location>
</feature>
<dbReference type="InterPro" id="IPR016747">
    <property type="entry name" value="Phosphotransbutyrylase"/>
</dbReference>
<proteinExistence type="predicted"/>
<reference evidence="3" key="2">
    <citation type="submission" date="2020-09" db="EMBL/GenBank/DDBJ databases">
        <authorList>
            <person name="Sun Q."/>
            <person name="Zhou Y."/>
        </authorList>
    </citation>
    <scope>NUCLEOTIDE SEQUENCE</scope>
    <source>
        <strain evidence="3">CGMCC 1.6333</strain>
    </source>
</reference>
<dbReference type="Pfam" id="PF04892">
    <property type="entry name" value="VanZ"/>
    <property type="match status" value="1"/>
</dbReference>
<dbReference type="NCBIfam" id="NF037970">
    <property type="entry name" value="vanZ_1"/>
    <property type="match status" value="1"/>
</dbReference>
<dbReference type="InterPro" id="IPR006976">
    <property type="entry name" value="VanZ-like"/>
</dbReference>
<accession>A0A917WWL9</accession>
<name>A0A917WWL9_9BACI</name>
<feature type="domain" description="VanZ-like" evidence="2">
    <location>
        <begin position="7"/>
        <end position="152"/>
    </location>
</feature>
<dbReference type="EMBL" id="BMLG01000012">
    <property type="protein sequence ID" value="GGM35533.1"/>
    <property type="molecule type" value="Genomic_DNA"/>
</dbReference>
<evidence type="ECO:0000313" key="3">
    <source>
        <dbReference type="EMBL" id="GGM35533.1"/>
    </source>
</evidence>
<sequence>MKKIVSWLLPIAWMGVIFYSSAQPYQDQDVKPLLENTIDLSFLKPMFSGIAFVYHQSEVSVANLGIYGFIEFFIRKGAHVGVFLVLFLLLYLAFAQTFTQGKWNINFAFIITVIYAALDEWHQGFTPNRTPFIGDVILDSIGAMIGVGLVLFILWWRKKKVQ</sequence>
<keyword evidence="1" id="KW-0812">Transmembrane</keyword>
<keyword evidence="1" id="KW-1133">Transmembrane helix</keyword>
<dbReference type="Proteomes" id="UP000618460">
    <property type="component" value="Unassembled WGS sequence"/>
</dbReference>
<dbReference type="PIRSF" id="PIRSF019083">
    <property type="entry name" value="UCP019083_VanZ"/>
    <property type="match status" value="1"/>
</dbReference>
<reference evidence="3" key="1">
    <citation type="journal article" date="2014" name="Int. J. Syst. Evol. Microbiol.">
        <title>Complete genome sequence of Corynebacterium casei LMG S-19264T (=DSM 44701T), isolated from a smear-ripened cheese.</title>
        <authorList>
            <consortium name="US DOE Joint Genome Institute (JGI-PGF)"/>
            <person name="Walter F."/>
            <person name="Albersmeier A."/>
            <person name="Kalinowski J."/>
            <person name="Ruckert C."/>
        </authorList>
    </citation>
    <scope>NUCLEOTIDE SEQUENCE</scope>
    <source>
        <strain evidence="3">CGMCC 1.6333</strain>
    </source>
</reference>
<evidence type="ECO:0000256" key="1">
    <source>
        <dbReference type="SAM" id="Phobius"/>
    </source>
</evidence>
<comment type="caution">
    <text evidence="3">The sequence shown here is derived from an EMBL/GenBank/DDBJ whole genome shotgun (WGS) entry which is preliminary data.</text>
</comment>
<dbReference type="OrthoDB" id="291892at2"/>
<gene>
    <name evidence="3" type="ORF">GCM10011351_22040</name>
</gene>
<feature type="transmembrane region" description="Helical" evidence="1">
    <location>
        <begin position="77"/>
        <end position="94"/>
    </location>
</feature>